<dbReference type="Pfam" id="PF00753">
    <property type="entry name" value="Lactamase_B"/>
    <property type="match status" value="1"/>
</dbReference>
<dbReference type="OrthoDB" id="9773738at2"/>
<evidence type="ECO:0000256" key="5">
    <source>
        <dbReference type="SAM" id="SignalP"/>
    </source>
</evidence>
<dbReference type="PANTHER" id="PTHR42978:SF6">
    <property type="entry name" value="QUORUM-QUENCHING LACTONASE YTNP-RELATED"/>
    <property type="match status" value="1"/>
</dbReference>
<evidence type="ECO:0000256" key="4">
    <source>
        <dbReference type="ARBA" id="ARBA00022833"/>
    </source>
</evidence>
<keyword evidence="4" id="KW-0862">Zinc</keyword>
<dbReference type="InterPro" id="IPR006311">
    <property type="entry name" value="TAT_signal"/>
</dbReference>
<dbReference type="EMBL" id="SAVB01000021">
    <property type="protein sequence ID" value="RWR46135.1"/>
    <property type="molecule type" value="Genomic_DNA"/>
</dbReference>
<dbReference type="SUPFAM" id="SSF56281">
    <property type="entry name" value="Metallo-hydrolase/oxidoreductase"/>
    <property type="match status" value="1"/>
</dbReference>
<feature type="chain" id="PRO_5019539170" evidence="5">
    <location>
        <begin position="29"/>
        <end position="306"/>
    </location>
</feature>
<organism evidence="7 8">
    <name type="scientific">Paenirhodobacter ferrireducens</name>
    <dbReference type="NCBI Taxonomy" id="1215032"/>
    <lineage>
        <taxon>Bacteria</taxon>
        <taxon>Pseudomonadati</taxon>
        <taxon>Pseudomonadota</taxon>
        <taxon>Alphaproteobacteria</taxon>
        <taxon>Rhodobacterales</taxon>
        <taxon>Rhodobacter group</taxon>
        <taxon>Paenirhodobacter</taxon>
    </lineage>
</organism>
<dbReference type="Proteomes" id="UP000286594">
    <property type="component" value="Unassembled WGS sequence"/>
</dbReference>
<comment type="similarity">
    <text evidence="1">Belongs to the metallo-beta-lactamase superfamily.</text>
</comment>
<comment type="caution">
    <text evidence="7">The sequence shown here is derived from an EMBL/GenBank/DDBJ whole genome shotgun (WGS) entry which is preliminary data.</text>
</comment>
<dbReference type="PANTHER" id="PTHR42978">
    <property type="entry name" value="QUORUM-QUENCHING LACTONASE YTNP-RELATED-RELATED"/>
    <property type="match status" value="1"/>
</dbReference>
<feature type="domain" description="Metallo-beta-lactamase" evidence="6">
    <location>
        <begin position="94"/>
        <end position="268"/>
    </location>
</feature>
<dbReference type="GO" id="GO:0016787">
    <property type="term" value="F:hydrolase activity"/>
    <property type="evidence" value="ECO:0007669"/>
    <property type="project" value="UniProtKB-KW"/>
</dbReference>
<keyword evidence="5" id="KW-0732">Signal</keyword>
<feature type="signal peptide" evidence="5">
    <location>
        <begin position="1"/>
        <end position="28"/>
    </location>
</feature>
<evidence type="ECO:0000256" key="3">
    <source>
        <dbReference type="ARBA" id="ARBA00022801"/>
    </source>
</evidence>
<protein>
    <submittedName>
        <fullName evidence="7">MBL fold metallo-hydrolase</fullName>
    </submittedName>
</protein>
<evidence type="ECO:0000313" key="7">
    <source>
        <dbReference type="EMBL" id="RWR46135.1"/>
    </source>
</evidence>
<sequence>MKHPTRRAALAGAAALPLASALPQPAAATETPPAPPAIAPWRRLRLGAFTVTPLLAGQRPLEAPHGTFGLNVSDEAFAAASDAAFLPTDRALNSFTPVLVETGSETVLFDTGLAPEGVLAALAAAGHAPEDVTLVVLTHMHADHIGGLSAGGVATFPQARCVTGRIEWDHWSAAGNETFETRVRPLADRFTFLDDGDTVVPGITAALAPGHTPGHMVFRLESAERALMLTADTANHYVWSVGHPDWEVRFDSDRAQAIATRKRVLGAIAAERIPFIGYHMPFPAAGFLEATEGGFRFIPVSYQLDL</sequence>
<dbReference type="Gene3D" id="3.60.15.10">
    <property type="entry name" value="Ribonuclease Z/Hydroxyacylglutathione hydrolase-like"/>
    <property type="match status" value="1"/>
</dbReference>
<evidence type="ECO:0000259" key="6">
    <source>
        <dbReference type="SMART" id="SM00849"/>
    </source>
</evidence>
<keyword evidence="8" id="KW-1185">Reference proteome</keyword>
<evidence type="ECO:0000256" key="1">
    <source>
        <dbReference type="ARBA" id="ARBA00007749"/>
    </source>
</evidence>
<accession>A0A443LAE2</accession>
<name>A0A443LAE2_9RHOB</name>
<reference evidence="7 8" key="1">
    <citation type="submission" date="2019-01" db="EMBL/GenBank/DDBJ databases">
        <title>Sinorhodobacter populi sp. nov. isolated from the symptomatic bark tissue of Populus euramericana canker.</title>
        <authorList>
            <person name="Xu G."/>
        </authorList>
    </citation>
    <scope>NUCLEOTIDE SEQUENCE [LARGE SCALE GENOMIC DNA]</scope>
    <source>
        <strain evidence="7 8">CCTCC AB2012026</strain>
    </source>
</reference>
<dbReference type="InterPro" id="IPR051013">
    <property type="entry name" value="MBL_superfamily_lactonases"/>
</dbReference>
<dbReference type="AlphaFoldDB" id="A0A443LAE2"/>
<dbReference type="RefSeq" id="WP_128150788.1">
    <property type="nucleotide sequence ID" value="NZ_SAVB01000021.1"/>
</dbReference>
<gene>
    <name evidence="7" type="ORF">EOW65_15035</name>
</gene>
<dbReference type="InterPro" id="IPR001279">
    <property type="entry name" value="Metallo-B-lactamas"/>
</dbReference>
<keyword evidence="2" id="KW-0479">Metal-binding</keyword>
<dbReference type="PROSITE" id="PS51318">
    <property type="entry name" value="TAT"/>
    <property type="match status" value="1"/>
</dbReference>
<keyword evidence="3 7" id="KW-0378">Hydrolase</keyword>
<evidence type="ECO:0000313" key="8">
    <source>
        <dbReference type="Proteomes" id="UP000286594"/>
    </source>
</evidence>
<dbReference type="CDD" id="cd07720">
    <property type="entry name" value="OPHC2-like_MBL-fold"/>
    <property type="match status" value="1"/>
</dbReference>
<evidence type="ECO:0000256" key="2">
    <source>
        <dbReference type="ARBA" id="ARBA00022723"/>
    </source>
</evidence>
<dbReference type="GO" id="GO:0046872">
    <property type="term" value="F:metal ion binding"/>
    <property type="evidence" value="ECO:0007669"/>
    <property type="project" value="UniProtKB-KW"/>
</dbReference>
<dbReference type="SMART" id="SM00849">
    <property type="entry name" value="Lactamase_B"/>
    <property type="match status" value="1"/>
</dbReference>
<dbReference type="InterPro" id="IPR036866">
    <property type="entry name" value="RibonucZ/Hydroxyglut_hydro"/>
</dbReference>
<proteinExistence type="inferred from homology"/>